<comment type="caution">
    <text evidence="1">The sequence shown here is derived from an EMBL/GenBank/DDBJ whole genome shotgun (WGS) entry which is preliminary data.</text>
</comment>
<dbReference type="InterPro" id="IPR006116">
    <property type="entry name" value="NT_2-5OAS_ClassI-CCAase"/>
</dbReference>
<dbReference type="GO" id="GO:0001730">
    <property type="term" value="F:2'-5'-oligoadenylate synthetase activity"/>
    <property type="evidence" value="ECO:0007669"/>
    <property type="project" value="TreeGrafter"/>
</dbReference>
<sequence>MPLTNTDLQYYDSTVLRLSAEKRKEYHEQVDNLIDELCKHVSEQSDLKITKVVKAGSFAKYTILHKTNEDPIDVDVVFYISGQDVNNSTMEGLSELIHKLLIKIYPNKSVDDFEIQRRAAKVTFVKSGLSVDVVPVIQDSSNEEHGWQYDLTNGEKHLTCPPCQIKFVRDRKDKDKHYRTLVRMGKRWKNFANPPGLKSFHIELVMAYLLDRDGPAESIEKRFREFLGYIAQSKLSERIDFPENAYKFKKSFSDPVVIIDPANHENNVASRITEDERQEIAQIAYKAWETAHYASVQEDEEVWKEIFGPRFKIKD</sequence>
<protein>
    <submittedName>
        <fullName evidence="1">Uncharacterized protein</fullName>
    </submittedName>
</protein>
<proteinExistence type="predicted"/>
<gene>
    <name evidence="1" type="ORF">GALL_158290</name>
</gene>
<dbReference type="PANTHER" id="PTHR11258">
    <property type="entry name" value="2-5 OLIGOADENYLATE SYNTHETASE"/>
    <property type="match status" value="1"/>
</dbReference>
<organism evidence="1">
    <name type="scientific">mine drainage metagenome</name>
    <dbReference type="NCBI Taxonomy" id="410659"/>
    <lineage>
        <taxon>unclassified sequences</taxon>
        <taxon>metagenomes</taxon>
        <taxon>ecological metagenomes</taxon>
    </lineage>
</organism>
<accession>A0A1J5S1E4</accession>
<dbReference type="PANTHER" id="PTHR11258:SF11">
    <property type="entry name" value="C2H2-TYPE DOMAIN-CONTAINING PROTEIN"/>
    <property type="match status" value="1"/>
</dbReference>
<evidence type="ECO:0000313" key="1">
    <source>
        <dbReference type="EMBL" id="OIR02209.1"/>
    </source>
</evidence>
<dbReference type="Gene3D" id="3.30.460.10">
    <property type="entry name" value="Beta Polymerase, domain 2"/>
    <property type="match status" value="1"/>
</dbReference>
<dbReference type="EMBL" id="MLJW01000077">
    <property type="protein sequence ID" value="OIR02209.1"/>
    <property type="molecule type" value="Genomic_DNA"/>
</dbReference>
<dbReference type="GO" id="GO:0003725">
    <property type="term" value="F:double-stranded RNA binding"/>
    <property type="evidence" value="ECO:0007669"/>
    <property type="project" value="TreeGrafter"/>
</dbReference>
<dbReference type="SUPFAM" id="SSF81301">
    <property type="entry name" value="Nucleotidyltransferase"/>
    <property type="match status" value="1"/>
</dbReference>
<dbReference type="GO" id="GO:0016020">
    <property type="term" value="C:membrane"/>
    <property type="evidence" value="ECO:0007669"/>
    <property type="project" value="TreeGrafter"/>
</dbReference>
<dbReference type="GO" id="GO:0005654">
    <property type="term" value="C:nucleoplasm"/>
    <property type="evidence" value="ECO:0007669"/>
    <property type="project" value="TreeGrafter"/>
</dbReference>
<name>A0A1J5S1E4_9ZZZZ</name>
<dbReference type="CDD" id="cd05400">
    <property type="entry name" value="NT_2-5OAS_ClassI-CCAase"/>
    <property type="match status" value="1"/>
</dbReference>
<dbReference type="AlphaFoldDB" id="A0A1J5S1E4"/>
<dbReference type="SUPFAM" id="SSF81631">
    <property type="entry name" value="PAP/OAS1 substrate-binding domain"/>
    <property type="match status" value="1"/>
</dbReference>
<reference evidence="1" key="1">
    <citation type="submission" date="2016-10" db="EMBL/GenBank/DDBJ databases">
        <title>Sequence of Gallionella enrichment culture.</title>
        <authorList>
            <person name="Poehlein A."/>
            <person name="Muehling M."/>
            <person name="Daniel R."/>
        </authorList>
    </citation>
    <scope>NUCLEOTIDE SEQUENCE</scope>
</reference>
<dbReference type="Gene3D" id="1.10.1410.20">
    <property type="entry name" value="2'-5'-oligoadenylate synthetase 1, domain 2"/>
    <property type="match status" value="1"/>
</dbReference>
<dbReference type="Pfam" id="PF18144">
    <property type="entry name" value="SMODS"/>
    <property type="match status" value="1"/>
</dbReference>
<dbReference type="GO" id="GO:0005829">
    <property type="term" value="C:cytosol"/>
    <property type="evidence" value="ECO:0007669"/>
    <property type="project" value="TreeGrafter"/>
</dbReference>
<dbReference type="NCBIfam" id="NF041116">
    <property type="entry name" value="CBASS_cyclase_a"/>
    <property type="match status" value="1"/>
</dbReference>
<dbReference type="InterPro" id="IPR043519">
    <property type="entry name" value="NT_sf"/>
</dbReference>
<dbReference type="InterPro" id="IPR053445">
    <property type="entry name" value="CBASS_cN_synthase"/>
</dbReference>